<dbReference type="Proteomes" id="UP000251314">
    <property type="component" value="Unassembled WGS sequence"/>
</dbReference>
<sequence>MTSASLWTVVVFAVLVLSSSAAVDKTTDWPSLEFHFKVKRSSMKVHGQSDFSMFTNPVVSADGSDVLYDVFSTFTDDKTVNSYSLVKGVGFSSSSSQDGIVAPSIDCLDSELGKLPPINAIVNALNDATAVSSTSVECPSGNLFKVTVKTFDFALCASDSSGFTMQGGDMDVVVKYLDSPVDIQEPSPFEQDCGTVALPSSTTPIGKSLLTGQPIPNTARSLKAAFDFSFGGLLSCSCKSTPRPCIFIHGMGVEEELPGNLDNFTDYWGDHLPDHAPCCSSMQFTHLNTVNNTWTSAEQQQKVCDRVLAVSDASTDSTISDTIVVTHSMGNLMFAGAIANGRCSLDSSSTWVGLAAPMKGSMCSDFVQESCAGETNVVWEKIGNITGRCPASTALKSLAYQGGNHTTDKLEAAYTAAQDVYKDNVYAAMCSKWYSGIPSVYQAQFWALGTMVPHKSRKNDGMVEFQSCAFGIPDSEFDGSWKSRFYKTRLNHYDMEFLTGDSLLNGEKMPLKWFECLL</sequence>
<evidence type="ECO:0000256" key="1">
    <source>
        <dbReference type="SAM" id="SignalP"/>
    </source>
</evidence>
<protein>
    <recommendedName>
        <fullName evidence="5">Alpha/Beta hydrolase fold</fullName>
    </recommendedName>
</protein>
<organism evidence="3 4">
    <name type="scientific">Phytophthora cactorum</name>
    <dbReference type="NCBI Taxonomy" id="29920"/>
    <lineage>
        <taxon>Eukaryota</taxon>
        <taxon>Sar</taxon>
        <taxon>Stramenopiles</taxon>
        <taxon>Oomycota</taxon>
        <taxon>Peronosporomycetes</taxon>
        <taxon>Peronosporales</taxon>
        <taxon>Peronosporaceae</taxon>
        <taxon>Phytophthora</taxon>
    </lineage>
</organism>
<evidence type="ECO:0000313" key="4">
    <source>
        <dbReference type="Proteomes" id="UP000251314"/>
    </source>
</evidence>
<keyword evidence="1" id="KW-0732">Signal</keyword>
<name>A0A329SD40_9STRA</name>
<gene>
    <name evidence="3" type="ORF">PC110_g9024</name>
    <name evidence="2" type="ORF">PC129_g13722</name>
</gene>
<feature type="signal peptide" evidence="1">
    <location>
        <begin position="1"/>
        <end position="21"/>
    </location>
</feature>
<dbReference type="Gene3D" id="3.40.50.1820">
    <property type="entry name" value="alpha/beta hydrolase"/>
    <property type="match status" value="1"/>
</dbReference>
<keyword evidence="4" id="KW-1185">Reference proteome</keyword>
<reference evidence="2" key="2">
    <citation type="submission" date="2018-05" db="EMBL/GenBank/DDBJ databases">
        <title>Effector identification in a new, highly contiguous assembly of the strawberry crown rot pathogen Phytophthora cactorum.</title>
        <authorList>
            <person name="Armitage A.D."/>
            <person name="Nellist C.F."/>
            <person name="Bates H."/>
            <person name="Vickerstaff R.J."/>
            <person name="Harrison R.J."/>
        </authorList>
    </citation>
    <scope>NUCLEOTIDE SEQUENCE</scope>
    <source>
        <strain evidence="2">P421</strain>
    </source>
</reference>
<evidence type="ECO:0008006" key="5">
    <source>
        <dbReference type="Google" id="ProtNLM"/>
    </source>
</evidence>
<dbReference type="AlphaFoldDB" id="A0A329SD40"/>
<evidence type="ECO:0000313" key="2">
    <source>
        <dbReference type="EMBL" id="KAG3215386.1"/>
    </source>
</evidence>
<dbReference type="EMBL" id="MJFZ01000193">
    <property type="protein sequence ID" value="RAW34695.1"/>
    <property type="molecule type" value="Genomic_DNA"/>
</dbReference>
<dbReference type="EMBL" id="RCMV01000561">
    <property type="protein sequence ID" value="KAG3215386.1"/>
    <property type="molecule type" value="Genomic_DNA"/>
</dbReference>
<dbReference type="PANTHER" id="PTHR22538">
    <property type="entry name" value="CILIA- AND FLAGELLA-ASSOCIATED PROTEIN 74"/>
    <property type="match status" value="1"/>
</dbReference>
<dbReference type="Proteomes" id="UP000760860">
    <property type="component" value="Unassembled WGS sequence"/>
</dbReference>
<comment type="caution">
    <text evidence="3">The sequence shown here is derived from an EMBL/GenBank/DDBJ whole genome shotgun (WGS) entry which is preliminary data.</text>
</comment>
<dbReference type="OrthoDB" id="95392at2759"/>
<proteinExistence type="predicted"/>
<feature type="chain" id="PRO_5036061567" description="Alpha/Beta hydrolase fold" evidence="1">
    <location>
        <begin position="22"/>
        <end position="518"/>
    </location>
</feature>
<reference evidence="3 4" key="1">
    <citation type="submission" date="2018-01" db="EMBL/GenBank/DDBJ databases">
        <title>Draft genome of the strawberry crown rot pathogen Phytophthora cactorum.</title>
        <authorList>
            <person name="Armitage A.D."/>
            <person name="Lysoe E."/>
            <person name="Nellist C.F."/>
            <person name="Harrison R.J."/>
            <person name="Brurberg M.B."/>
        </authorList>
    </citation>
    <scope>NUCLEOTIDE SEQUENCE [LARGE SCALE GENOMIC DNA]</scope>
    <source>
        <strain evidence="3 4">10300</strain>
    </source>
</reference>
<dbReference type="VEuPathDB" id="FungiDB:PC110_g9024"/>
<evidence type="ECO:0000313" key="3">
    <source>
        <dbReference type="EMBL" id="RAW34695.1"/>
    </source>
</evidence>
<accession>A0A329SD40</accession>
<dbReference type="SUPFAM" id="SSF53474">
    <property type="entry name" value="alpha/beta-Hydrolases"/>
    <property type="match status" value="1"/>
</dbReference>
<dbReference type="PANTHER" id="PTHR22538:SF1">
    <property type="entry name" value="VWFD DOMAIN-CONTAINING PROTEIN"/>
    <property type="match status" value="1"/>
</dbReference>
<dbReference type="InterPro" id="IPR029058">
    <property type="entry name" value="AB_hydrolase_fold"/>
</dbReference>